<keyword evidence="2" id="KW-0472">Membrane</keyword>
<organism evidence="3 4">
    <name type="scientific">Paenibacillus endophyticus</name>
    <dbReference type="NCBI Taxonomy" id="1294268"/>
    <lineage>
        <taxon>Bacteria</taxon>
        <taxon>Bacillati</taxon>
        <taxon>Bacillota</taxon>
        <taxon>Bacilli</taxon>
        <taxon>Bacillales</taxon>
        <taxon>Paenibacillaceae</taxon>
        <taxon>Paenibacillus</taxon>
    </lineage>
</organism>
<dbReference type="Gene3D" id="1.10.287.950">
    <property type="entry name" value="Methyl-accepting chemotaxis protein"/>
    <property type="match status" value="1"/>
</dbReference>
<feature type="coiled-coil region" evidence="1">
    <location>
        <begin position="289"/>
        <end position="323"/>
    </location>
</feature>
<feature type="transmembrane region" description="Helical" evidence="2">
    <location>
        <begin position="6"/>
        <end position="27"/>
    </location>
</feature>
<sequence>MLDRKNSFMLWFSAAAVLLSVIIFPTTRMMYPWQDMHGILTQHSMGEAILIILPFISFMLAYSVFLIKKDHVLLRWLHTLTLSFSSISMISGSGGHSAYYFSVFIVIAMIASYDDIRLVLLTNFIFTMQHAAGYFFFSEILLGSAEYEASKAFIHIAFLTAISGAKIWQIRSKQAITERLENEKREKEERLNQLLVELQGLTKQIGNTSDTVLRASYQAAHTNKQMRFVCEEMTGGLGDQAYSIELIESNLSKINHAVQASSDSMEMKIRVRDGASGVTAEMVDIAAVIEEGMASLEQLTEACERQIEESEQVDQAIRQLNQLSIALQQRLHA</sequence>
<proteinExistence type="predicted"/>
<evidence type="ECO:0000256" key="2">
    <source>
        <dbReference type="SAM" id="Phobius"/>
    </source>
</evidence>
<protein>
    <submittedName>
        <fullName evidence="3">Methyl-accepting chemotaxis protein</fullName>
    </submittedName>
</protein>
<gene>
    <name evidence="3" type="ORF">FHS16_004052</name>
</gene>
<dbReference type="RefSeq" id="WP_183566567.1">
    <property type="nucleotide sequence ID" value="NZ_CBCSLB010000013.1"/>
</dbReference>
<dbReference type="EMBL" id="JACHXW010000013">
    <property type="protein sequence ID" value="MBB3153976.1"/>
    <property type="molecule type" value="Genomic_DNA"/>
</dbReference>
<keyword evidence="2" id="KW-1133">Transmembrane helix</keyword>
<evidence type="ECO:0000256" key="1">
    <source>
        <dbReference type="SAM" id="Coils"/>
    </source>
</evidence>
<keyword evidence="1" id="KW-0175">Coiled coil</keyword>
<name>A0A7W5CA56_9BACL</name>
<comment type="caution">
    <text evidence="3">The sequence shown here is derived from an EMBL/GenBank/DDBJ whole genome shotgun (WGS) entry which is preliminary data.</text>
</comment>
<evidence type="ECO:0000313" key="3">
    <source>
        <dbReference type="EMBL" id="MBB3153976.1"/>
    </source>
</evidence>
<dbReference type="Proteomes" id="UP000518605">
    <property type="component" value="Unassembled WGS sequence"/>
</dbReference>
<accession>A0A7W5CA56</accession>
<dbReference type="AlphaFoldDB" id="A0A7W5CA56"/>
<keyword evidence="2" id="KW-0812">Transmembrane</keyword>
<feature type="transmembrane region" description="Helical" evidence="2">
    <location>
        <begin position="87"/>
        <end position="111"/>
    </location>
</feature>
<reference evidence="3 4" key="1">
    <citation type="submission" date="2020-08" db="EMBL/GenBank/DDBJ databases">
        <title>Genomic Encyclopedia of Type Strains, Phase III (KMG-III): the genomes of soil and plant-associated and newly described type strains.</title>
        <authorList>
            <person name="Whitman W."/>
        </authorList>
    </citation>
    <scope>NUCLEOTIDE SEQUENCE [LARGE SCALE GENOMIC DNA]</scope>
    <source>
        <strain evidence="3 4">CECT 8234</strain>
    </source>
</reference>
<feature type="coiled-coil region" evidence="1">
    <location>
        <begin position="170"/>
        <end position="204"/>
    </location>
</feature>
<evidence type="ECO:0000313" key="4">
    <source>
        <dbReference type="Proteomes" id="UP000518605"/>
    </source>
</evidence>
<feature type="transmembrane region" description="Helical" evidence="2">
    <location>
        <begin position="48"/>
        <end position="67"/>
    </location>
</feature>
<keyword evidence="4" id="KW-1185">Reference proteome</keyword>